<organism evidence="3 4">
    <name type="scientific">Microlunatus phosphovorus (strain ATCC 700054 / DSM 10555 / JCM 9379 / NBRC 101784 / NCIMB 13414 / VKM Ac-1990 / NM-1)</name>
    <dbReference type="NCBI Taxonomy" id="1032480"/>
    <lineage>
        <taxon>Bacteria</taxon>
        <taxon>Bacillati</taxon>
        <taxon>Actinomycetota</taxon>
        <taxon>Actinomycetes</taxon>
        <taxon>Propionibacteriales</taxon>
        <taxon>Propionibacteriaceae</taxon>
        <taxon>Microlunatus</taxon>
    </lineage>
</organism>
<dbReference type="SUPFAM" id="SSF51556">
    <property type="entry name" value="Metallo-dependent hydrolases"/>
    <property type="match status" value="1"/>
</dbReference>
<keyword evidence="4" id="KW-1185">Reference proteome</keyword>
<sequence>MIDTHLHLWRLDTGWYGWNTPALGAVHADSTAERATRELDGAGVMAAVVIQAADLLAETDWLVDQARREPALAGVVGFLPLDDIPVLEELLATYQDTPLVGVRQLWHDHDDASELASGTTIDALHLLGEAGLPVDVPDAFPRLWPALTTAVDSAPRTTFVLDHCGKPPFGDDRAWRTWEHGFRDLVSRPNVVAKLSGLFGGSGSAVPATRTELARVAELVREVAGAERTMIGSDWPMTRGRLDYPATITRLTELLSAWSPAEIAAASTDTAHRSYPLSRLRCEKMSS</sequence>
<dbReference type="RefSeq" id="WP_013861654.1">
    <property type="nucleotide sequence ID" value="NC_015635.1"/>
</dbReference>
<dbReference type="InterPro" id="IPR032466">
    <property type="entry name" value="Metal_Hydrolase"/>
</dbReference>
<gene>
    <name evidence="3" type="ordered locus">MLP_07530</name>
</gene>
<dbReference type="Gene3D" id="3.20.20.140">
    <property type="entry name" value="Metal-dependent hydrolases"/>
    <property type="match status" value="1"/>
</dbReference>
<dbReference type="HOGENOM" id="CLU_044590_3_0_11"/>
<keyword evidence="3" id="KW-0378">Hydrolase</keyword>
<dbReference type="Pfam" id="PF04909">
    <property type="entry name" value="Amidohydro_2"/>
    <property type="match status" value="1"/>
</dbReference>
<comment type="similarity">
    <text evidence="1">Belongs to the metallo-dependent hydrolases superfamily.</text>
</comment>
<dbReference type="STRING" id="1032480.MLP_07530"/>
<evidence type="ECO:0000259" key="2">
    <source>
        <dbReference type="Pfam" id="PF04909"/>
    </source>
</evidence>
<dbReference type="OrthoDB" id="5450317at2"/>
<accession>F5XLN8</accession>
<dbReference type="EMBL" id="AP012204">
    <property type="protein sequence ID" value="BAK33767.1"/>
    <property type="molecule type" value="Genomic_DNA"/>
</dbReference>
<proteinExistence type="inferred from homology"/>
<dbReference type="InterPro" id="IPR006680">
    <property type="entry name" value="Amidohydro-rel"/>
</dbReference>
<dbReference type="Proteomes" id="UP000007947">
    <property type="component" value="Chromosome"/>
</dbReference>
<dbReference type="KEGG" id="mph:MLP_07530"/>
<dbReference type="InterPro" id="IPR052350">
    <property type="entry name" value="Metallo-dep_Lactonases"/>
</dbReference>
<protein>
    <submittedName>
        <fullName evidence="3">Putative hydrolase</fullName>
    </submittedName>
</protein>
<evidence type="ECO:0000313" key="4">
    <source>
        <dbReference type="Proteomes" id="UP000007947"/>
    </source>
</evidence>
<evidence type="ECO:0000256" key="1">
    <source>
        <dbReference type="ARBA" id="ARBA00038310"/>
    </source>
</evidence>
<dbReference type="PANTHER" id="PTHR43569">
    <property type="entry name" value="AMIDOHYDROLASE"/>
    <property type="match status" value="1"/>
</dbReference>
<dbReference type="eggNOG" id="COG3618">
    <property type="taxonomic scope" value="Bacteria"/>
</dbReference>
<dbReference type="PANTHER" id="PTHR43569:SF2">
    <property type="entry name" value="AMIDOHYDROLASE-RELATED DOMAIN-CONTAINING PROTEIN"/>
    <property type="match status" value="1"/>
</dbReference>
<evidence type="ECO:0000313" key="3">
    <source>
        <dbReference type="EMBL" id="BAK33767.1"/>
    </source>
</evidence>
<dbReference type="GO" id="GO:0016787">
    <property type="term" value="F:hydrolase activity"/>
    <property type="evidence" value="ECO:0007669"/>
    <property type="project" value="UniProtKB-KW"/>
</dbReference>
<reference evidence="3 4" key="1">
    <citation type="submission" date="2011-05" db="EMBL/GenBank/DDBJ databases">
        <title>Whole genome sequence of Microlunatus phosphovorus NM-1.</title>
        <authorList>
            <person name="Hosoyama A."/>
            <person name="Sasaki K."/>
            <person name="Harada T."/>
            <person name="Igarashi R."/>
            <person name="Kawakoshi A."/>
            <person name="Sasagawa M."/>
            <person name="Fukada J."/>
            <person name="Nakamura S."/>
            <person name="Katano Y."/>
            <person name="Hanada S."/>
            <person name="Kamagata Y."/>
            <person name="Nakamura N."/>
            <person name="Yamazaki S."/>
            <person name="Fujita N."/>
        </authorList>
    </citation>
    <scope>NUCLEOTIDE SEQUENCE [LARGE SCALE GENOMIC DNA]</scope>
    <source>
        <strain evidence="4">ATCC 700054 / DSM 10555 / JCM 9379 / NBRC 101784 / NCIMB 13414 / VKM Ac-1990 / NM-1</strain>
    </source>
</reference>
<feature type="domain" description="Amidohydrolase-related" evidence="2">
    <location>
        <begin position="2"/>
        <end position="277"/>
    </location>
</feature>
<dbReference type="AlphaFoldDB" id="F5XLN8"/>
<name>F5XLN8_MICPN</name>